<proteinExistence type="predicted"/>
<gene>
    <name evidence="1" type="ORF">A2771_00300</name>
</gene>
<protein>
    <submittedName>
        <fullName evidence="1">Uncharacterized protein</fullName>
    </submittedName>
</protein>
<evidence type="ECO:0000313" key="1">
    <source>
        <dbReference type="EMBL" id="OGM20992.1"/>
    </source>
</evidence>
<comment type="caution">
    <text evidence="1">The sequence shown here is derived from an EMBL/GenBank/DDBJ whole genome shotgun (WGS) entry which is preliminary data.</text>
</comment>
<evidence type="ECO:0000313" key="2">
    <source>
        <dbReference type="Proteomes" id="UP000176741"/>
    </source>
</evidence>
<organism evidence="1 2">
    <name type="scientific">Candidatus Woesebacteria bacterium RIFCSPHIGHO2_01_FULL_38_26b</name>
    <dbReference type="NCBI Taxonomy" id="1802491"/>
    <lineage>
        <taxon>Bacteria</taxon>
        <taxon>Candidatus Woeseibacteriota</taxon>
    </lineage>
</organism>
<dbReference type="Proteomes" id="UP000176741">
    <property type="component" value="Unassembled WGS sequence"/>
</dbReference>
<accession>A0A1F7Y117</accession>
<dbReference type="EMBL" id="MGGD01000022">
    <property type="protein sequence ID" value="OGM20992.1"/>
    <property type="molecule type" value="Genomic_DNA"/>
</dbReference>
<name>A0A1F7Y117_9BACT</name>
<sequence>MLTQKDIDEVEELIRTTVKEEISHLSTKDEFYGKMDKVMGELKGIREDFKVMTNKVYKNHEPRIQKVEKKLHIQTPA</sequence>
<dbReference type="AlphaFoldDB" id="A0A1F7Y117"/>
<reference evidence="1 2" key="1">
    <citation type="journal article" date="2016" name="Nat. Commun.">
        <title>Thousands of microbial genomes shed light on interconnected biogeochemical processes in an aquifer system.</title>
        <authorList>
            <person name="Anantharaman K."/>
            <person name="Brown C.T."/>
            <person name="Hug L.A."/>
            <person name="Sharon I."/>
            <person name="Castelle C.J."/>
            <person name="Probst A.J."/>
            <person name="Thomas B.C."/>
            <person name="Singh A."/>
            <person name="Wilkins M.J."/>
            <person name="Karaoz U."/>
            <person name="Brodie E.L."/>
            <person name="Williams K.H."/>
            <person name="Hubbard S.S."/>
            <person name="Banfield J.F."/>
        </authorList>
    </citation>
    <scope>NUCLEOTIDE SEQUENCE [LARGE SCALE GENOMIC DNA]</scope>
</reference>